<evidence type="ECO:0000256" key="6">
    <source>
        <dbReference type="ARBA" id="ARBA00023277"/>
    </source>
</evidence>
<keyword evidence="2" id="KW-0547">Nucleotide-binding</keyword>
<dbReference type="Gene3D" id="3.30.420.40">
    <property type="match status" value="1"/>
</dbReference>
<evidence type="ECO:0000256" key="5">
    <source>
        <dbReference type="ARBA" id="ARBA00022935"/>
    </source>
</evidence>
<dbReference type="PANTHER" id="PTHR43435">
    <property type="entry name" value="RIBULOKINASE"/>
    <property type="match status" value="1"/>
</dbReference>
<evidence type="ECO:0000313" key="9">
    <source>
        <dbReference type="EMBL" id="MEJ2902365.1"/>
    </source>
</evidence>
<dbReference type="Pfam" id="PF00370">
    <property type="entry name" value="FGGY_N"/>
    <property type="match status" value="1"/>
</dbReference>
<keyword evidence="5" id="KW-0054">Arabinose catabolism</keyword>
<dbReference type="InterPro" id="IPR018485">
    <property type="entry name" value="FGGY_C"/>
</dbReference>
<dbReference type="InterPro" id="IPR043129">
    <property type="entry name" value="ATPase_NBD"/>
</dbReference>
<feature type="domain" description="Carbohydrate kinase FGGY N-terminal" evidence="7">
    <location>
        <begin position="6"/>
        <end position="282"/>
    </location>
</feature>
<keyword evidence="4" id="KW-0067">ATP-binding</keyword>
<evidence type="ECO:0000256" key="3">
    <source>
        <dbReference type="ARBA" id="ARBA00022777"/>
    </source>
</evidence>
<dbReference type="RefSeq" id="WP_337716073.1">
    <property type="nucleotide sequence ID" value="NZ_JBBEUB010000002.1"/>
</dbReference>
<keyword evidence="1 9" id="KW-0808">Transferase</keyword>
<dbReference type="CDD" id="cd07781">
    <property type="entry name" value="ASKHA_NBD_FGGY_L-RBK"/>
    <property type="match status" value="1"/>
</dbReference>
<keyword evidence="3" id="KW-0418">Kinase</keyword>
<sequence>MTNQDYCIGVDFGTDSVRSIIVNAHNGDEVASSSFIYPRWNDGLYCNASQNQFRQHPLDYIEGIVHTIKECLRQGGTFVATNIRAISIATTGSTPIAVNDKGIPLALLPEFESDADAMFILWKDHTAVKEASEINAHANKHNPDYTLYSGGIYSSEWFWSKLLHILRKNELVRNAAYTWVEHCDWMPFLLTGGKKATEIKRSVCAAGHKGLWAEEHGGFPPDHFFSTLDPLLTGYSATLGKEVYTSDKAAGRLNGEWAERLGLSTDVLVGIGAIDAHMGAVGGQIEPYYLSKVIGTSTCDMLVAPKKDIKETVVKGICGQVDGSIIPGMIGMEAGQSAFGDAYAWFRNLLSWPLQHLVSGSAGIDAANSKIIPENISQQLLAELEKYAAALEFNDQSELSVDWFNGRRTPDANQLLKGAITGINLGSNAPSIYRSIVEATCFGSKSISNRFKAEGIAIKGLIGVGGIAKKSPFVMQTLANVMNMPIRVHQSEQTCALGAVMFAATVAGIYSNVNEAMNAIGKGFDKTYHPDDRLAHLYDLRYEKYERLGKYLETTI</sequence>
<dbReference type="InterPro" id="IPR005929">
    <property type="entry name" value="Ribulokinase"/>
</dbReference>
<dbReference type="Gene3D" id="1.20.58.2240">
    <property type="match status" value="1"/>
</dbReference>
<dbReference type="PIRSF" id="PIRSF000538">
    <property type="entry name" value="GlpK"/>
    <property type="match status" value="1"/>
</dbReference>
<evidence type="ECO:0000259" key="8">
    <source>
        <dbReference type="Pfam" id="PF02782"/>
    </source>
</evidence>
<organism evidence="9 10">
    <name type="scientific">Pedobacter panaciterrae</name>
    <dbReference type="NCBI Taxonomy" id="363849"/>
    <lineage>
        <taxon>Bacteria</taxon>
        <taxon>Pseudomonadati</taxon>
        <taxon>Bacteroidota</taxon>
        <taxon>Sphingobacteriia</taxon>
        <taxon>Sphingobacteriales</taxon>
        <taxon>Sphingobacteriaceae</taxon>
        <taxon>Pedobacter</taxon>
    </lineage>
</organism>
<comment type="caution">
    <text evidence="9">The sequence shown here is derived from an EMBL/GenBank/DDBJ whole genome shotgun (WGS) entry which is preliminary data.</text>
</comment>
<reference evidence="9 10" key="1">
    <citation type="submission" date="2024-03" db="EMBL/GenBank/DDBJ databases">
        <title>Sequence of Lycoming College Course Isolates.</title>
        <authorList>
            <person name="Plotts O."/>
            <person name="Newman J."/>
        </authorList>
    </citation>
    <scope>NUCLEOTIDE SEQUENCE [LARGE SCALE GENOMIC DNA]</scope>
    <source>
        <strain evidence="9 10">CJB-3</strain>
    </source>
</reference>
<feature type="domain" description="Carbohydrate kinase FGGY C-terminal" evidence="8">
    <location>
        <begin position="292"/>
        <end position="505"/>
    </location>
</feature>
<dbReference type="InterPro" id="IPR018484">
    <property type="entry name" value="FGGY_N"/>
</dbReference>
<protein>
    <submittedName>
        <fullName evidence="9">Ribulokinase</fullName>
        <ecNumber evidence="9">2.7.1.16</ecNumber>
    </submittedName>
</protein>
<dbReference type="GO" id="GO:0008741">
    <property type="term" value="F:ribulokinase activity"/>
    <property type="evidence" value="ECO:0007669"/>
    <property type="project" value="UniProtKB-EC"/>
</dbReference>
<accession>A0ABU8NLK1</accession>
<dbReference type="EC" id="2.7.1.16" evidence="9"/>
<dbReference type="PANTHER" id="PTHR43435:SF4">
    <property type="entry name" value="FGGY CARBOHYDRATE KINASE DOMAIN-CONTAINING PROTEIN"/>
    <property type="match status" value="1"/>
</dbReference>
<dbReference type="EMBL" id="JBBEUB010000002">
    <property type="protein sequence ID" value="MEJ2902365.1"/>
    <property type="molecule type" value="Genomic_DNA"/>
</dbReference>
<evidence type="ECO:0000256" key="2">
    <source>
        <dbReference type="ARBA" id="ARBA00022741"/>
    </source>
</evidence>
<dbReference type="SUPFAM" id="SSF53067">
    <property type="entry name" value="Actin-like ATPase domain"/>
    <property type="match status" value="2"/>
</dbReference>
<name>A0ABU8NLK1_9SPHI</name>
<keyword evidence="10" id="KW-1185">Reference proteome</keyword>
<keyword evidence="6" id="KW-0119">Carbohydrate metabolism</keyword>
<dbReference type="NCBIfam" id="NF003154">
    <property type="entry name" value="PRK04123.1"/>
    <property type="match status" value="1"/>
</dbReference>
<proteinExistence type="predicted"/>
<dbReference type="Pfam" id="PF02782">
    <property type="entry name" value="FGGY_C"/>
    <property type="match status" value="1"/>
</dbReference>
<gene>
    <name evidence="9" type="ORF">WAE58_08005</name>
</gene>
<evidence type="ECO:0000256" key="1">
    <source>
        <dbReference type="ARBA" id="ARBA00022679"/>
    </source>
</evidence>
<dbReference type="Proteomes" id="UP001378956">
    <property type="component" value="Unassembled WGS sequence"/>
</dbReference>
<evidence type="ECO:0000313" key="10">
    <source>
        <dbReference type="Proteomes" id="UP001378956"/>
    </source>
</evidence>
<evidence type="ECO:0000256" key="4">
    <source>
        <dbReference type="ARBA" id="ARBA00022840"/>
    </source>
</evidence>
<evidence type="ECO:0000259" key="7">
    <source>
        <dbReference type="Pfam" id="PF00370"/>
    </source>
</evidence>
<dbReference type="InterPro" id="IPR000577">
    <property type="entry name" value="Carb_kinase_FGGY"/>
</dbReference>